<organism evidence="2 3">
    <name type="scientific">Bombyx mori</name>
    <name type="common">Silk moth</name>
    <dbReference type="NCBI Taxonomy" id="7091"/>
    <lineage>
        <taxon>Eukaryota</taxon>
        <taxon>Metazoa</taxon>
        <taxon>Ecdysozoa</taxon>
        <taxon>Arthropoda</taxon>
        <taxon>Hexapoda</taxon>
        <taxon>Insecta</taxon>
        <taxon>Pterygota</taxon>
        <taxon>Neoptera</taxon>
        <taxon>Endopterygota</taxon>
        <taxon>Lepidoptera</taxon>
        <taxon>Glossata</taxon>
        <taxon>Ditrysia</taxon>
        <taxon>Bombycoidea</taxon>
        <taxon>Bombycidae</taxon>
        <taxon>Bombycinae</taxon>
        <taxon>Bombyx</taxon>
    </lineage>
</organism>
<sequence length="94" mass="10984">MTKRTNPFIDDFLPQSKIHVSLKKYDKHSTDNEKRLKKVYEKTLQMLFNGAKKGTTTETNNNLQDSKVRKDKKKQLFIGKDGNLLHSGCLVRRF</sequence>
<evidence type="ECO:0000313" key="3">
    <source>
        <dbReference type="Proteomes" id="UP000005204"/>
    </source>
</evidence>
<protein>
    <submittedName>
        <fullName evidence="2">Uncharacterized protein</fullName>
    </submittedName>
</protein>
<dbReference type="InterPro" id="IPR022773">
    <property type="entry name" value="Siva"/>
</dbReference>
<dbReference type="Pfam" id="PF05458">
    <property type="entry name" value="Siva"/>
    <property type="match status" value="1"/>
</dbReference>
<dbReference type="Proteomes" id="UP000005204">
    <property type="component" value="Unassembled WGS sequence"/>
</dbReference>
<evidence type="ECO:0000256" key="1">
    <source>
        <dbReference type="SAM" id="MobiDB-lite"/>
    </source>
</evidence>
<feature type="region of interest" description="Disordered" evidence="1">
    <location>
        <begin position="52"/>
        <end position="72"/>
    </location>
</feature>
<dbReference type="AlphaFoldDB" id="A0A8R2DLI7"/>
<name>A0A8R2DLI7_BOMMO</name>
<evidence type="ECO:0000313" key="2">
    <source>
        <dbReference type="EnsemblMetazoa" id="XP_021205290.1"/>
    </source>
</evidence>
<proteinExistence type="predicted"/>
<reference evidence="2" key="2">
    <citation type="submission" date="2022-06" db="UniProtKB">
        <authorList>
            <consortium name="EnsemblMetazoa"/>
        </authorList>
    </citation>
    <scope>IDENTIFICATION</scope>
    <source>
        <strain evidence="2">p50T (Dazao)</strain>
    </source>
</reference>
<dbReference type="EnsemblMetazoa" id="XM_021349615.2">
    <property type="protein sequence ID" value="XP_021205290.1"/>
    <property type="gene ID" value="LOC101741254"/>
</dbReference>
<reference evidence="3" key="1">
    <citation type="journal article" date="2008" name="Insect Biochem. Mol. Biol.">
        <title>The genome of a lepidopteran model insect, the silkworm Bombyx mori.</title>
        <authorList>
            <consortium name="International Silkworm Genome Consortium"/>
        </authorList>
    </citation>
    <scope>NUCLEOTIDE SEQUENCE [LARGE SCALE GENOMIC DNA]</scope>
    <source>
        <strain evidence="3">p50T</strain>
    </source>
</reference>
<keyword evidence="3" id="KW-1185">Reference proteome</keyword>
<feature type="compositionally biased region" description="Polar residues" evidence="1">
    <location>
        <begin position="54"/>
        <end position="65"/>
    </location>
</feature>
<accession>A0A8R2DLI7</accession>